<proteinExistence type="predicted"/>
<dbReference type="PROSITE" id="PS51077">
    <property type="entry name" value="HTH_ICLR"/>
    <property type="match status" value="1"/>
</dbReference>
<dbReference type="PANTHER" id="PTHR30136:SF24">
    <property type="entry name" value="HTH-TYPE TRANSCRIPTIONAL REPRESSOR ALLR"/>
    <property type="match status" value="1"/>
</dbReference>
<protein>
    <submittedName>
        <fullName evidence="7">IclR family transcriptional regulator</fullName>
    </submittedName>
</protein>
<evidence type="ECO:0000313" key="7">
    <source>
        <dbReference type="EMBL" id="WIX80895.1"/>
    </source>
</evidence>
<dbReference type="InterPro" id="IPR014757">
    <property type="entry name" value="Tscrpt_reg_IclR_C"/>
</dbReference>
<evidence type="ECO:0000259" key="5">
    <source>
        <dbReference type="PROSITE" id="PS51077"/>
    </source>
</evidence>
<gene>
    <name evidence="7" type="ORF">QRX50_09085</name>
</gene>
<keyword evidence="2" id="KW-0238">DNA-binding</keyword>
<dbReference type="InterPro" id="IPR036390">
    <property type="entry name" value="WH_DNA-bd_sf"/>
</dbReference>
<feature type="region of interest" description="Disordered" evidence="4">
    <location>
        <begin position="1"/>
        <end position="21"/>
    </location>
</feature>
<feature type="domain" description="HTH iclR-type" evidence="5">
    <location>
        <begin position="22"/>
        <end position="84"/>
    </location>
</feature>
<sequence>MSEPALPLSDDDTTEKEPSGLIGSAQRALRVLEIVAGAGDGIAAKAVARRAGYKLSTTYHLLNTLVHEGYLIRLGHGRGFGLGYKVGGLYHSLLGELDVDHQLRDGLHQLHLRVSAPAYYTVFRDTDVVVAAVADSPEFPRAQPLDFGFHEAAHATAFGKVMLASLPARERRDYLAGAGMPRLTDRTRVTARDLETELETVARSGIALEIEEFQPQLACLSAPVLDTEQRVTGAVAFSVPVHQFADRRSDLERAARAGAAHFSKLLSAKDN</sequence>
<dbReference type="InterPro" id="IPR050707">
    <property type="entry name" value="HTH_MetabolicPath_Reg"/>
</dbReference>
<feature type="domain" description="IclR-ED" evidence="6">
    <location>
        <begin position="85"/>
        <end position="268"/>
    </location>
</feature>
<dbReference type="Proteomes" id="UP001236014">
    <property type="component" value="Chromosome"/>
</dbReference>
<keyword evidence="8" id="KW-1185">Reference proteome</keyword>
<evidence type="ECO:0000256" key="3">
    <source>
        <dbReference type="ARBA" id="ARBA00023163"/>
    </source>
</evidence>
<name>A0A9Y2IKK6_9PSEU</name>
<dbReference type="SUPFAM" id="SSF55781">
    <property type="entry name" value="GAF domain-like"/>
    <property type="match status" value="1"/>
</dbReference>
<dbReference type="GO" id="GO:0045892">
    <property type="term" value="P:negative regulation of DNA-templated transcription"/>
    <property type="evidence" value="ECO:0007669"/>
    <property type="project" value="TreeGrafter"/>
</dbReference>
<dbReference type="Pfam" id="PF01614">
    <property type="entry name" value="IclR_C"/>
    <property type="match status" value="1"/>
</dbReference>
<dbReference type="AlphaFoldDB" id="A0A9Y2IKK6"/>
<dbReference type="EMBL" id="CP127294">
    <property type="protein sequence ID" value="WIX80895.1"/>
    <property type="molecule type" value="Genomic_DNA"/>
</dbReference>
<dbReference type="KEGG" id="acab:QRX50_09085"/>
<dbReference type="Gene3D" id="1.10.10.10">
    <property type="entry name" value="Winged helix-like DNA-binding domain superfamily/Winged helix DNA-binding domain"/>
    <property type="match status" value="1"/>
</dbReference>
<reference evidence="7 8" key="1">
    <citation type="submission" date="2023-06" db="EMBL/GenBank/DDBJ databases">
        <authorList>
            <person name="Oyuntsetseg B."/>
            <person name="Kim S.B."/>
        </authorList>
    </citation>
    <scope>NUCLEOTIDE SEQUENCE [LARGE SCALE GENOMIC DNA]</scope>
    <source>
        <strain evidence="7 8">2-15</strain>
    </source>
</reference>
<accession>A0A9Y2IKK6</accession>
<organism evidence="7 8">
    <name type="scientific">Amycolatopsis carbonis</name>
    <dbReference type="NCBI Taxonomy" id="715471"/>
    <lineage>
        <taxon>Bacteria</taxon>
        <taxon>Bacillati</taxon>
        <taxon>Actinomycetota</taxon>
        <taxon>Actinomycetes</taxon>
        <taxon>Pseudonocardiales</taxon>
        <taxon>Pseudonocardiaceae</taxon>
        <taxon>Amycolatopsis</taxon>
    </lineage>
</organism>
<dbReference type="GO" id="GO:0003700">
    <property type="term" value="F:DNA-binding transcription factor activity"/>
    <property type="evidence" value="ECO:0007669"/>
    <property type="project" value="TreeGrafter"/>
</dbReference>
<dbReference type="InterPro" id="IPR029016">
    <property type="entry name" value="GAF-like_dom_sf"/>
</dbReference>
<keyword evidence="1" id="KW-0805">Transcription regulation</keyword>
<evidence type="ECO:0000256" key="2">
    <source>
        <dbReference type="ARBA" id="ARBA00023125"/>
    </source>
</evidence>
<dbReference type="SMART" id="SM00346">
    <property type="entry name" value="HTH_ICLR"/>
    <property type="match status" value="1"/>
</dbReference>
<dbReference type="Pfam" id="PF09339">
    <property type="entry name" value="HTH_IclR"/>
    <property type="match status" value="1"/>
</dbReference>
<evidence type="ECO:0000313" key="8">
    <source>
        <dbReference type="Proteomes" id="UP001236014"/>
    </source>
</evidence>
<keyword evidence="3" id="KW-0804">Transcription</keyword>
<evidence type="ECO:0000256" key="4">
    <source>
        <dbReference type="SAM" id="MobiDB-lite"/>
    </source>
</evidence>
<dbReference type="SUPFAM" id="SSF46785">
    <property type="entry name" value="Winged helix' DNA-binding domain"/>
    <property type="match status" value="1"/>
</dbReference>
<dbReference type="PANTHER" id="PTHR30136">
    <property type="entry name" value="HELIX-TURN-HELIX TRANSCRIPTIONAL REGULATOR, ICLR FAMILY"/>
    <property type="match status" value="1"/>
</dbReference>
<evidence type="ECO:0000259" key="6">
    <source>
        <dbReference type="PROSITE" id="PS51078"/>
    </source>
</evidence>
<dbReference type="PROSITE" id="PS51078">
    <property type="entry name" value="ICLR_ED"/>
    <property type="match status" value="1"/>
</dbReference>
<dbReference type="RefSeq" id="WP_285971510.1">
    <property type="nucleotide sequence ID" value="NZ_CP127294.1"/>
</dbReference>
<dbReference type="InterPro" id="IPR005471">
    <property type="entry name" value="Tscrpt_reg_IclR_N"/>
</dbReference>
<dbReference type="Gene3D" id="3.30.450.40">
    <property type="match status" value="1"/>
</dbReference>
<dbReference type="GO" id="GO:0003677">
    <property type="term" value="F:DNA binding"/>
    <property type="evidence" value="ECO:0007669"/>
    <property type="project" value="UniProtKB-KW"/>
</dbReference>
<dbReference type="InterPro" id="IPR036388">
    <property type="entry name" value="WH-like_DNA-bd_sf"/>
</dbReference>
<evidence type="ECO:0000256" key="1">
    <source>
        <dbReference type="ARBA" id="ARBA00023015"/>
    </source>
</evidence>